<evidence type="ECO:0000313" key="2">
    <source>
        <dbReference type="Proteomes" id="UP000004277"/>
    </source>
</evidence>
<proteinExistence type="predicted"/>
<keyword evidence="2" id="KW-1185">Reference proteome</keyword>
<name>A0ACD3STR6_9BURK</name>
<accession>A0ACD3STR6</accession>
<reference evidence="1" key="1">
    <citation type="submission" date="2019-05" db="EMBL/GenBank/DDBJ databases">
        <title>Revised genome assembly of Burkholderiaceae (previously Ralstonia) sp. PBA.</title>
        <authorList>
            <person name="Gan H.M."/>
        </authorList>
    </citation>
    <scope>NUCLEOTIDE SEQUENCE</scope>
    <source>
        <strain evidence="1">PBA</strain>
    </source>
</reference>
<organism evidence="1 2">
    <name type="scientific">Imbroritus primus</name>
    <dbReference type="NCBI Taxonomy" id="3058603"/>
    <lineage>
        <taxon>Bacteria</taxon>
        <taxon>Pseudomonadati</taxon>
        <taxon>Pseudomonadota</taxon>
        <taxon>Betaproteobacteria</taxon>
        <taxon>Burkholderiales</taxon>
        <taxon>Burkholderiaceae</taxon>
        <taxon>Imbroritus</taxon>
    </lineage>
</organism>
<dbReference type="EC" id="6.3.4.19" evidence="1"/>
<dbReference type="Proteomes" id="UP000004277">
    <property type="component" value="Unassembled WGS sequence"/>
</dbReference>
<gene>
    <name evidence="1" type="primary">tilS</name>
    <name evidence="1" type="ORF">MW7_001230</name>
</gene>
<protein>
    <submittedName>
        <fullName evidence="1">tRNA lysidine(34) synthetase TilS</fullName>
        <ecNumber evidence="1">6.3.4.19</ecNumber>
    </submittedName>
</protein>
<keyword evidence="1" id="KW-0436">Ligase</keyword>
<dbReference type="EMBL" id="AKCV02000006">
    <property type="protein sequence ID" value="TMS59518.1"/>
    <property type="molecule type" value="Genomic_DNA"/>
</dbReference>
<sequence>MNASWHMASTRRQARAADACRVDDRAMRTGVAVSAVSVSPTLLDSPLAQKAARSLLTRAAFLRPDMPAGSEPVSLITDPEAGGQAGALLSVAVALSGGRDSMVLLHVMAALLRSQEAAFELRAFHVHHGLSPHADQWLEFCAAECARLSVPFEAHRVAIQRAGGESLEAVAREQRYTALGDLCRRHGVTALMTAHHQDDQIETLLLQLVRGAGVDGLAAMGPQRNLHGITLLRPWLDVPRTAIEALARQHGITWVDDESNDDPRFARNALRQWLPGLAAVHPGYRSGIARAAAHLAEASELLEALAEADLRAALTPRGLRLDHLTALSMPRRKLLLRRWVEQRTGRPPSAAWIVEACAQLFGASIEAQVAVRLPGWVMYRYRGLAMLARERGEPPDRPMAGAWNGERKTHVAPWHGTLVFSPDPAGVPESWLRQPLELRPRAGAERIAVAPGAHRRGLKQAWQDAGIAPWERLWMPLLWQGGELLFVAGIGLNHRPLDTLDPVAVGKQPRWRIDWIPDPD</sequence>
<comment type="caution">
    <text evidence="1">The sequence shown here is derived from an EMBL/GenBank/DDBJ whole genome shotgun (WGS) entry which is preliminary data.</text>
</comment>
<evidence type="ECO:0000313" key="1">
    <source>
        <dbReference type="EMBL" id="TMS59518.1"/>
    </source>
</evidence>